<comment type="caution">
    <text evidence="16">The sequence shown here is derived from an EMBL/GenBank/DDBJ whole genome shotgun (WGS) entry which is preliminary data.</text>
</comment>
<dbReference type="SMART" id="SM00490">
    <property type="entry name" value="HELICc"/>
    <property type="match status" value="1"/>
</dbReference>
<dbReference type="InterPro" id="IPR050628">
    <property type="entry name" value="SNF2_RAD54_helicase_TF"/>
</dbReference>
<sequence>METMRQPVRDYDDDTTFDSYQLYGTLHTKIVGVRYYRGRANIKERILIEREPNNQYDRNAIRIDNVGGTQIGHIGRNIAAKLAPFLDSKALFAEGYLTGHVGAFDCPVALRFYGTSDPVASANLKKQMQDAKLPVSELIQAQKWRKKEESERAKQLKKQKSGAGMGGSGVQFDPSTGKYTNLSVPEGLGFNDASMEDIMAEAQPFNPREAGDVVNKFGSGEEMLIKLPMAEQPVTLKTKLLPYQLQGLQWMLDHESPELPRSQGDITQLWKRDSNGWYTNIATTFSTNNSPQLASGGILADDMGLGKTIEVISLIASQKHRSPGPTLIVSPLSVMSNWTTQAATHVKEAHALKVLVYHGSGREISSPKDLQGYDIVVTTYNTMGLDYFPTGGKTPVTNPQKKGLYSITWRRVVLDEGHVIRNPKAKMSQAAHALMATSRWVLSGTPIVNNLRDLYSHVKFLHLTGGLELFDIFNGTLIRPLKQGDPDARLLLQALMSSICLRRMKSMKHIDLKLPELSSHKYPIKFLPHERKKYDAFESEAKGLLLKVQEKRAQAGLGNYSTLLEVLLRMRQTCNHWKLCGDRLTKLLSFMEQIEIVDTNNSDSRRALQEVLQLRIESQEECSVCLETLHNPVITHCKHSFGRECIEEVIRHQGKCPLCRADLNNPAQCLVEPAVDLGEDMNDLDEIDMNETSSKIEALIQILKASAKKAGSKTVVFSQWTTCLDIVEKQLSKHGFKFTRLDGKMSVTRRDEAIASLDHDPECTVMLASLAVCGVGLNLVSANQVILMDTWWAPAIEDQAVDRVHRLGQTRPTTVFRLVMQGSIEEQVLEVQNKKRKLAATAFQEEGHNRRGQERESRLRDIETLLGG</sequence>
<dbReference type="PROSITE" id="PS51194">
    <property type="entry name" value="HELICASE_CTER"/>
    <property type="match status" value="1"/>
</dbReference>
<dbReference type="SMART" id="SM00910">
    <property type="entry name" value="HIRAN"/>
    <property type="match status" value="1"/>
</dbReference>
<dbReference type="InterPro" id="IPR038718">
    <property type="entry name" value="SNF2-like_sf"/>
</dbReference>
<dbReference type="InterPro" id="IPR001841">
    <property type="entry name" value="Znf_RING"/>
</dbReference>
<evidence type="ECO:0000256" key="6">
    <source>
        <dbReference type="ARBA" id="ARBA00022801"/>
    </source>
</evidence>
<evidence type="ECO:0000256" key="7">
    <source>
        <dbReference type="ARBA" id="ARBA00022806"/>
    </source>
</evidence>
<dbReference type="Proteomes" id="UP000053317">
    <property type="component" value="Unassembled WGS sequence"/>
</dbReference>
<keyword evidence="8" id="KW-0862">Zinc</keyword>
<dbReference type="GO" id="GO:0006281">
    <property type="term" value="P:DNA repair"/>
    <property type="evidence" value="ECO:0007669"/>
    <property type="project" value="TreeGrafter"/>
</dbReference>
<reference evidence="16 17" key="2">
    <citation type="submission" date="2015-05" db="EMBL/GenBank/DDBJ databases">
        <authorList>
            <person name="Morales-Cruz A."/>
            <person name="Amrine K.C."/>
            <person name="Cantu D."/>
        </authorList>
    </citation>
    <scope>NUCLEOTIDE SEQUENCE [LARGE SCALE GENOMIC DNA]</scope>
    <source>
        <strain evidence="16">UCRPC4</strain>
    </source>
</reference>
<dbReference type="InterPro" id="IPR001650">
    <property type="entry name" value="Helicase_C-like"/>
</dbReference>
<dbReference type="Pfam" id="PF08797">
    <property type="entry name" value="HIRAN"/>
    <property type="match status" value="1"/>
</dbReference>
<evidence type="ECO:0000256" key="10">
    <source>
        <dbReference type="ARBA" id="ARBA00023242"/>
    </source>
</evidence>
<feature type="region of interest" description="Disordered" evidence="12">
    <location>
        <begin position="146"/>
        <end position="176"/>
    </location>
</feature>
<protein>
    <submittedName>
        <fullName evidence="16">Putative snf2 family helicase</fullName>
    </submittedName>
</protein>
<keyword evidence="7 16" id="KW-0347">Helicase</keyword>
<dbReference type="GO" id="GO:0016818">
    <property type="term" value="F:hydrolase activity, acting on acid anhydrides, in phosphorus-containing anhydrides"/>
    <property type="evidence" value="ECO:0007669"/>
    <property type="project" value="InterPro"/>
</dbReference>
<dbReference type="InterPro" id="IPR014905">
    <property type="entry name" value="HIRAN"/>
</dbReference>
<comment type="similarity">
    <text evidence="2">Belongs to the SNF2/RAD54 helicase family.</text>
</comment>
<dbReference type="Pfam" id="PF00176">
    <property type="entry name" value="SNF2-rel_dom"/>
    <property type="match status" value="1"/>
</dbReference>
<dbReference type="InterPro" id="IPR027417">
    <property type="entry name" value="P-loop_NTPase"/>
</dbReference>
<comment type="subcellular location">
    <subcellularLocation>
        <location evidence="1">Nucleus</location>
    </subcellularLocation>
</comment>
<keyword evidence="3" id="KW-0479">Metal-binding</keyword>
<dbReference type="GO" id="GO:0008094">
    <property type="term" value="F:ATP-dependent activity, acting on DNA"/>
    <property type="evidence" value="ECO:0007669"/>
    <property type="project" value="TreeGrafter"/>
</dbReference>
<dbReference type="EMBL" id="LCWF01000040">
    <property type="protein sequence ID" value="KKY25618.1"/>
    <property type="molecule type" value="Genomic_DNA"/>
</dbReference>
<keyword evidence="9" id="KW-0067">ATP-binding</keyword>
<evidence type="ECO:0000259" key="14">
    <source>
        <dbReference type="PROSITE" id="PS51192"/>
    </source>
</evidence>
<dbReference type="SUPFAM" id="SSF52540">
    <property type="entry name" value="P-loop containing nucleoside triphosphate hydrolases"/>
    <property type="match status" value="2"/>
</dbReference>
<dbReference type="SUPFAM" id="SSF57850">
    <property type="entry name" value="RING/U-box"/>
    <property type="match status" value="1"/>
</dbReference>
<evidence type="ECO:0000256" key="8">
    <source>
        <dbReference type="ARBA" id="ARBA00022833"/>
    </source>
</evidence>
<keyword evidence="4" id="KW-0547">Nucleotide-binding</keyword>
<dbReference type="PANTHER" id="PTHR45626">
    <property type="entry name" value="TRANSCRIPTION TERMINATION FACTOR 2-RELATED"/>
    <property type="match status" value="1"/>
</dbReference>
<dbReference type="GO" id="GO:0005524">
    <property type="term" value="F:ATP binding"/>
    <property type="evidence" value="ECO:0007669"/>
    <property type="project" value="UniProtKB-KW"/>
</dbReference>
<dbReference type="GO" id="GO:0005634">
    <property type="term" value="C:nucleus"/>
    <property type="evidence" value="ECO:0007669"/>
    <property type="project" value="UniProtKB-SubCell"/>
</dbReference>
<keyword evidence="10" id="KW-0539">Nucleus</keyword>
<dbReference type="Gene3D" id="3.40.50.10810">
    <property type="entry name" value="Tandem AAA-ATPase domain"/>
    <property type="match status" value="1"/>
</dbReference>
<accession>A0A0G2GQH4</accession>
<dbReference type="PROSITE" id="PS50089">
    <property type="entry name" value="ZF_RING_2"/>
    <property type="match status" value="1"/>
</dbReference>
<dbReference type="InterPro" id="IPR000330">
    <property type="entry name" value="SNF2_N"/>
</dbReference>
<keyword evidence="6" id="KW-0378">Hydrolase</keyword>
<dbReference type="GO" id="GO:0008270">
    <property type="term" value="F:zinc ion binding"/>
    <property type="evidence" value="ECO:0007669"/>
    <property type="project" value="UniProtKB-KW"/>
</dbReference>
<name>A0A0G2GQH4_PHACM</name>
<evidence type="ECO:0000313" key="16">
    <source>
        <dbReference type="EMBL" id="KKY25618.1"/>
    </source>
</evidence>
<dbReference type="InterPro" id="IPR049730">
    <property type="entry name" value="SNF2/RAD54-like_C"/>
</dbReference>
<evidence type="ECO:0000259" key="13">
    <source>
        <dbReference type="PROSITE" id="PS50089"/>
    </source>
</evidence>
<dbReference type="OrthoDB" id="448448at2759"/>
<feature type="domain" description="Helicase ATP-binding" evidence="14">
    <location>
        <begin position="288"/>
        <end position="464"/>
    </location>
</feature>
<dbReference type="SMART" id="SM00487">
    <property type="entry name" value="DEXDc"/>
    <property type="match status" value="1"/>
</dbReference>
<evidence type="ECO:0000256" key="12">
    <source>
        <dbReference type="SAM" id="MobiDB-lite"/>
    </source>
</evidence>
<evidence type="ECO:0000256" key="11">
    <source>
        <dbReference type="PROSITE-ProRule" id="PRU00175"/>
    </source>
</evidence>
<feature type="domain" description="Helicase C-terminal" evidence="15">
    <location>
        <begin position="695"/>
        <end position="863"/>
    </location>
</feature>
<evidence type="ECO:0000256" key="9">
    <source>
        <dbReference type="ARBA" id="ARBA00022840"/>
    </source>
</evidence>
<dbReference type="InterPro" id="IPR013083">
    <property type="entry name" value="Znf_RING/FYVE/PHD"/>
</dbReference>
<dbReference type="AlphaFoldDB" id="A0A0G2GQH4"/>
<organism evidence="16 17">
    <name type="scientific">Phaeomoniella chlamydospora</name>
    <name type="common">Phaeoacremonium chlamydosporum</name>
    <dbReference type="NCBI Taxonomy" id="158046"/>
    <lineage>
        <taxon>Eukaryota</taxon>
        <taxon>Fungi</taxon>
        <taxon>Dikarya</taxon>
        <taxon>Ascomycota</taxon>
        <taxon>Pezizomycotina</taxon>
        <taxon>Eurotiomycetes</taxon>
        <taxon>Chaetothyriomycetidae</taxon>
        <taxon>Phaeomoniellales</taxon>
        <taxon>Phaeomoniellaceae</taxon>
        <taxon>Phaeomoniella</taxon>
    </lineage>
</organism>
<keyword evidence="17" id="KW-1185">Reference proteome</keyword>
<evidence type="ECO:0000256" key="2">
    <source>
        <dbReference type="ARBA" id="ARBA00007025"/>
    </source>
</evidence>
<evidence type="ECO:0000256" key="1">
    <source>
        <dbReference type="ARBA" id="ARBA00004123"/>
    </source>
</evidence>
<evidence type="ECO:0000259" key="15">
    <source>
        <dbReference type="PROSITE" id="PS51194"/>
    </source>
</evidence>
<evidence type="ECO:0000313" key="17">
    <source>
        <dbReference type="Proteomes" id="UP000053317"/>
    </source>
</evidence>
<dbReference type="Gene3D" id="3.30.70.2330">
    <property type="match status" value="1"/>
</dbReference>
<feature type="domain" description="RING-type" evidence="13">
    <location>
        <begin position="622"/>
        <end position="660"/>
    </location>
</feature>
<evidence type="ECO:0000256" key="3">
    <source>
        <dbReference type="ARBA" id="ARBA00022723"/>
    </source>
</evidence>
<dbReference type="PANTHER" id="PTHR45626:SF11">
    <property type="entry name" value="FAMILY HELICASE, PUTATIVE (AFU_ORTHOLOGUE AFUA_5G06590)-RELATED"/>
    <property type="match status" value="1"/>
</dbReference>
<reference evidence="16 17" key="1">
    <citation type="submission" date="2015-05" db="EMBL/GenBank/DDBJ databases">
        <title>Distinctive expansion of gene families associated with plant cell wall degradation and secondary metabolism in the genomes of grapevine trunk pathogens.</title>
        <authorList>
            <person name="Lawrence D.P."/>
            <person name="Travadon R."/>
            <person name="Rolshausen P.E."/>
            <person name="Baumgartner K."/>
        </authorList>
    </citation>
    <scope>NUCLEOTIDE SEQUENCE [LARGE SCALE GENOMIC DNA]</scope>
    <source>
        <strain evidence="16">UCRPC4</strain>
    </source>
</reference>
<dbReference type="Pfam" id="PF00271">
    <property type="entry name" value="Helicase_C"/>
    <property type="match status" value="1"/>
</dbReference>
<evidence type="ECO:0000256" key="5">
    <source>
        <dbReference type="ARBA" id="ARBA00022771"/>
    </source>
</evidence>
<dbReference type="Pfam" id="PF13923">
    <property type="entry name" value="zf-C3HC4_2"/>
    <property type="match status" value="1"/>
</dbReference>
<dbReference type="GO" id="GO:0004386">
    <property type="term" value="F:helicase activity"/>
    <property type="evidence" value="ECO:0007669"/>
    <property type="project" value="UniProtKB-KW"/>
</dbReference>
<evidence type="ECO:0000256" key="4">
    <source>
        <dbReference type="ARBA" id="ARBA00022741"/>
    </source>
</evidence>
<proteinExistence type="inferred from homology"/>
<dbReference type="SMART" id="SM00184">
    <property type="entry name" value="RING"/>
    <property type="match status" value="1"/>
</dbReference>
<dbReference type="InterPro" id="IPR014001">
    <property type="entry name" value="Helicase_ATP-bd"/>
</dbReference>
<gene>
    <name evidence="16" type="ORF">UCRPC4_g01689</name>
</gene>
<keyword evidence="5 11" id="KW-0863">Zinc-finger</keyword>
<dbReference type="Gene3D" id="3.40.50.300">
    <property type="entry name" value="P-loop containing nucleotide triphosphate hydrolases"/>
    <property type="match status" value="1"/>
</dbReference>
<dbReference type="PROSITE" id="PS51192">
    <property type="entry name" value="HELICASE_ATP_BIND_1"/>
    <property type="match status" value="1"/>
</dbReference>
<dbReference type="CDD" id="cd18793">
    <property type="entry name" value="SF2_C_SNF"/>
    <property type="match status" value="1"/>
</dbReference>
<dbReference type="Gene3D" id="3.30.40.10">
    <property type="entry name" value="Zinc/RING finger domain, C3HC4 (zinc finger)"/>
    <property type="match status" value="1"/>
</dbReference>
<dbReference type="GO" id="GO:0003676">
    <property type="term" value="F:nucleic acid binding"/>
    <property type="evidence" value="ECO:0007669"/>
    <property type="project" value="InterPro"/>
</dbReference>